<evidence type="ECO:0008006" key="4">
    <source>
        <dbReference type="Google" id="ProtNLM"/>
    </source>
</evidence>
<sequence length="124" mass="12788">MFTRTRIAAALAATGLALTLGAGTAQAAGQTIAATSHGCPDGYVCMYPSAGWNNDVPQAKWYTYGAHNLSNVLGTHRLFNNQTGGAIARTCTGYNGTGCEGALGAGWYIDKNMTPINSVLLATS</sequence>
<comment type="caution">
    <text evidence="2">The sequence shown here is derived from an EMBL/GenBank/DDBJ whole genome shotgun (WGS) entry which is preliminary data.</text>
</comment>
<gene>
    <name evidence="2" type="ORF">J2S57_004380</name>
</gene>
<reference evidence="2 3" key="1">
    <citation type="submission" date="2023-07" db="EMBL/GenBank/DDBJ databases">
        <title>Sequencing the genomes of 1000 actinobacteria strains.</title>
        <authorList>
            <person name="Klenk H.-P."/>
        </authorList>
    </citation>
    <scope>NUCLEOTIDE SEQUENCE [LARGE SCALE GENOMIC DNA]</scope>
    <source>
        <strain evidence="2 3">DSM 44388</strain>
    </source>
</reference>
<feature type="signal peptide" evidence="1">
    <location>
        <begin position="1"/>
        <end position="27"/>
    </location>
</feature>
<dbReference type="EMBL" id="JAUSQZ010000001">
    <property type="protein sequence ID" value="MDP9828631.1"/>
    <property type="molecule type" value="Genomic_DNA"/>
</dbReference>
<proteinExistence type="predicted"/>
<keyword evidence="3" id="KW-1185">Reference proteome</keyword>
<evidence type="ECO:0000313" key="3">
    <source>
        <dbReference type="Proteomes" id="UP001235712"/>
    </source>
</evidence>
<dbReference type="RefSeq" id="WP_307246003.1">
    <property type="nucleotide sequence ID" value="NZ_JAUSQZ010000001.1"/>
</dbReference>
<accession>A0ABT9P7V7</accession>
<feature type="chain" id="PRO_5045330382" description="Peptidase inhibitor family I36" evidence="1">
    <location>
        <begin position="28"/>
        <end position="124"/>
    </location>
</feature>
<keyword evidence="1" id="KW-0732">Signal</keyword>
<evidence type="ECO:0000256" key="1">
    <source>
        <dbReference type="SAM" id="SignalP"/>
    </source>
</evidence>
<organism evidence="2 3">
    <name type="scientific">Kineosporia succinea</name>
    <dbReference type="NCBI Taxonomy" id="84632"/>
    <lineage>
        <taxon>Bacteria</taxon>
        <taxon>Bacillati</taxon>
        <taxon>Actinomycetota</taxon>
        <taxon>Actinomycetes</taxon>
        <taxon>Kineosporiales</taxon>
        <taxon>Kineosporiaceae</taxon>
        <taxon>Kineosporia</taxon>
    </lineage>
</organism>
<dbReference type="Proteomes" id="UP001235712">
    <property type="component" value="Unassembled WGS sequence"/>
</dbReference>
<protein>
    <recommendedName>
        <fullName evidence="4">Peptidase inhibitor family I36</fullName>
    </recommendedName>
</protein>
<name>A0ABT9P7V7_9ACTN</name>
<evidence type="ECO:0000313" key="2">
    <source>
        <dbReference type="EMBL" id="MDP9828631.1"/>
    </source>
</evidence>